<evidence type="ECO:0000313" key="12">
    <source>
        <dbReference type="Proteomes" id="UP000085678"/>
    </source>
</evidence>
<feature type="transmembrane region" description="Helical" evidence="10">
    <location>
        <begin position="247"/>
        <end position="268"/>
    </location>
</feature>
<comment type="domain">
    <text evidence="10">The DHHC domain is required for palmitoyltransferase activity.</text>
</comment>
<dbReference type="GeneID" id="106173622"/>
<keyword evidence="8" id="KW-0449">Lipoprotein</keyword>
<feature type="transmembrane region" description="Helical" evidence="10">
    <location>
        <begin position="204"/>
        <end position="227"/>
    </location>
</feature>
<dbReference type="GO" id="GO:0005794">
    <property type="term" value="C:Golgi apparatus"/>
    <property type="evidence" value="ECO:0007669"/>
    <property type="project" value="TreeGrafter"/>
</dbReference>
<keyword evidence="3 10" id="KW-0808">Transferase</keyword>
<feature type="transmembrane region" description="Helical" evidence="10">
    <location>
        <begin position="44"/>
        <end position="61"/>
    </location>
</feature>
<evidence type="ECO:0000256" key="5">
    <source>
        <dbReference type="ARBA" id="ARBA00022989"/>
    </source>
</evidence>
<feature type="transmembrane region" description="Helical" evidence="10">
    <location>
        <begin position="17"/>
        <end position="38"/>
    </location>
</feature>
<dbReference type="Pfam" id="PF01529">
    <property type="entry name" value="DHHC"/>
    <property type="match status" value="1"/>
</dbReference>
<evidence type="ECO:0000256" key="6">
    <source>
        <dbReference type="ARBA" id="ARBA00023136"/>
    </source>
</evidence>
<dbReference type="PANTHER" id="PTHR22883:SF301">
    <property type="entry name" value="PALMITOYLTRANSFERASE ZDHHC12"/>
    <property type="match status" value="1"/>
</dbReference>
<dbReference type="InParanoid" id="A0A1S3JIN3"/>
<protein>
    <recommendedName>
        <fullName evidence="10">Palmitoyltransferase</fullName>
        <ecNumber evidence="10">2.3.1.225</ecNumber>
    </recommendedName>
</protein>
<keyword evidence="5 10" id="KW-1133">Transmembrane helix</keyword>
<dbReference type="GO" id="GO:0005783">
    <property type="term" value="C:endoplasmic reticulum"/>
    <property type="evidence" value="ECO:0007669"/>
    <property type="project" value="TreeGrafter"/>
</dbReference>
<evidence type="ECO:0000256" key="4">
    <source>
        <dbReference type="ARBA" id="ARBA00022692"/>
    </source>
</evidence>
<evidence type="ECO:0000256" key="8">
    <source>
        <dbReference type="ARBA" id="ARBA00023288"/>
    </source>
</evidence>
<evidence type="ECO:0000256" key="3">
    <source>
        <dbReference type="ARBA" id="ARBA00022679"/>
    </source>
</evidence>
<evidence type="ECO:0000256" key="2">
    <source>
        <dbReference type="ARBA" id="ARBA00008574"/>
    </source>
</evidence>
<feature type="transmembrane region" description="Helical" evidence="10">
    <location>
        <begin position="73"/>
        <end position="97"/>
    </location>
</feature>
<evidence type="ECO:0000256" key="10">
    <source>
        <dbReference type="RuleBase" id="RU079119"/>
    </source>
</evidence>
<sequence length="323" mass="37192">MYIKDEDYRPAGPTVPWLWHLTMPAVLYIVALVLAYLLQDHTGSQGLIVFGELALFIFLSTKHQHRMLHVCRWPNPLFAGSFAAGLFITLACYYLQMFSYVSHHHYLNLLSISLTVVMLYMYWRLWTRDPGVVRVSALKPNNGGYYSVRDVATGQVSPEMFCTTCEIVRPLRSKHCKLCEQCIQGMDHHCLFLLRCVAKHTHRLFILFIITVLCSQVLFLVQVYLYYQAVLPSVTSNDWFIYVKSAFNQHAWVLSLSVLNLGSILWGLKLLKFQLSLVSKGYTTVFQPHFQKECGLSKLEMVLNVIYFIAGKGLYLKDPLFDV</sequence>
<keyword evidence="4 10" id="KW-0812">Transmembrane</keyword>
<proteinExistence type="inferred from homology"/>
<keyword evidence="7" id="KW-0564">Palmitate</keyword>
<evidence type="ECO:0000313" key="13">
    <source>
        <dbReference type="RefSeq" id="XP_013410252.1"/>
    </source>
</evidence>
<dbReference type="GO" id="GO:0019706">
    <property type="term" value="F:protein-cysteine S-palmitoyltransferase activity"/>
    <property type="evidence" value="ECO:0007669"/>
    <property type="project" value="UniProtKB-EC"/>
</dbReference>
<dbReference type="EC" id="2.3.1.225" evidence="10"/>
<dbReference type="GO" id="GO:0006612">
    <property type="term" value="P:protein targeting to membrane"/>
    <property type="evidence" value="ECO:0007669"/>
    <property type="project" value="TreeGrafter"/>
</dbReference>
<dbReference type="OrthoDB" id="194358at2759"/>
<comment type="similarity">
    <text evidence="2 10">Belongs to the DHHC palmitoyltransferase family.</text>
</comment>
<keyword evidence="12" id="KW-1185">Reference proteome</keyword>
<name>A0A1S3JIN3_LINAN</name>
<gene>
    <name evidence="13" type="primary">LOC106173622</name>
</gene>
<dbReference type="InterPro" id="IPR039859">
    <property type="entry name" value="PFA4/ZDH16/20/ERF2-like"/>
</dbReference>
<comment type="subcellular location">
    <subcellularLocation>
        <location evidence="1">Endomembrane system</location>
        <topology evidence="1">Multi-pass membrane protein</topology>
    </subcellularLocation>
</comment>
<dbReference type="InterPro" id="IPR001594">
    <property type="entry name" value="Palmitoyltrfase_DHHC"/>
</dbReference>
<feature type="transmembrane region" description="Helical" evidence="10">
    <location>
        <begin position="103"/>
        <end position="123"/>
    </location>
</feature>
<evidence type="ECO:0000256" key="7">
    <source>
        <dbReference type="ARBA" id="ARBA00023139"/>
    </source>
</evidence>
<organism evidence="12 13">
    <name type="scientific">Lingula anatina</name>
    <name type="common">Brachiopod</name>
    <name type="synonym">Lingula unguis</name>
    <dbReference type="NCBI Taxonomy" id="7574"/>
    <lineage>
        <taxon>Eukaryota</taxon>
        <taxon>Metazoa</taxon>
        <taxon>Spiralia</taxon>
        <taxon>Lophotrochozoa</taxon>
        <taxon>Brachiopoda</taxon>
        <taxon>Linguliformea</taxon>
        <taxon>Lingulata</taxon>
        <taxon>Lingulida</taxon>
        <taxon>Linguloidea</taxon>
        <taxon>Lingulidae</taxon>
        <taxon>Lingula</taxon>
    </lineage>
</organism>
<dbReference type="AlphaFoldDB" id="A0A1S3JIN3"/>
<keyword evidence="9 10" id="KW-0012">Acyltransferase</keyword>
<dbReference type="Proteomes" id="UP000085678">
    <property type="component" value="Unplaced"/>
</dbReference>
<dbReference type="KEGG" id="lak:106173622"/>
<accession>A0A1S3JIN3</accession>
<evidence type="ECO:0000256" key="1">
    <source>
        <dbReference type="ARBA" id="ARBA00004127"/>
    </source>
</evidence>
<comment type="catalytic activity">
    <reaction evidence="10">
        <text>L-cysteinyl-[protein] + hexadecanoyl-CoA = S-hexadecanoyl-L-cysteinyl-[protein] + CoA</text>
        <dbReference type="Rhea" id="RHEA:36683"/>
        <dbReference type="Rhea" id="RHEA-COMP:10131"/>
        <dbReference type="Rhea" id="RHEA-COMP:11032"/>
        <dbReference type="ChEBI" id="CHEBI:29950"/>
        <dbReference type="ChEBI" id="CHEBI:57287"/>
        <dbReference type="ChEBI" id="CHEBI:57379"/>
        <dbReference type="ChEBI" id="CHEBI:74151"/>
        <dbReference type="EC" id="2.3.1.225"/>
    </reaction>
</comment>
<dbReference type="RefSeq" id="XP_013410252.1">
    <property type="nucleotide sequence ID" value="XM_013554798.1"/>
</dbReference>
<evidence type="ECO:0000259" key="11">
    <source>
        <dbReference type="Pfam" id="PF01529"/>
    </source>
</evidence>
<dbReference type="PROSITE" id="PS50216">
    <property type="entry name" value="DHHC"/>
    <property type="match status" value="1"/>
</dbReference>
<reference evidence="13" key="1">
    <citation type="submission" date="2025-08" db="UniProtKB">
        <authorList>
            <consortium name="RefSeq"/>
        </authorList>
    </citation>
    <scope>IDENTIFICATION</scope>
    <source>
        <tissue evidence="13">Gonads</tissue>
    </source>
</reference>
<dbReference type="PANTHER" id="PTHR22883">
    <property type="entry name" value="ZINC FINGER DHHC DOMAIN CONTAINING PROTEIN"/>
    <property type="match status" value="1"/>
</dbReference>
<keyword evidence="6 10" id="KW-0472">Membrane</keyword>
<feature type="domain" description="Palmitoyltransferase DHHC" evidence="11">
    <location>
        <begin position="159"/>
        <end position="285"/>
    </location>
</feature>
<evidence type="ECO:0000256" key="9">
    <source>
        <dbReference type="ARBA" id="ARBA00023315"/>
    </source>
</evidence>